<sequence length="312" mass="33421">MSADPPKAPTPSPYYRKSTDSSYRNLLASVAAPDTDDASGQSASQLLSSTMMLPPAPRRLATTTTEPRETFVRRSPPAKRQKPFTEVLSPMLKKLAKTASRIVKRKKTASPKFCRCARVIGESSISTTVKLGSVKRTLSLDSSGFSTHRGDRLGYPQRSELFSPSQARPQSFYDAARHFPIGLSARLNHGATTSSAESGLLTTRRACPTPMPVTPGQASSSSSIPSSSSVGASSFSSSSSGSSQPVPAVTAAAAAPLYGVDPMHYVGLPQATSIPAGYTSTLNYQARFQMMLDELRIRQQLQQQAFQARREA</sequence>
<feature type="region of interest" description="Disordered" evidence="1">
    <location>
        <begin position="30"/>
        <end position="84"/>
    </location>
</feature>
<dbReference type="EMBL" id="FN654354">
    <property type="protein sequence ID" value="CBY32453.1"/>
    <property type="molecule type" value="Genomic_DNA"/>
</dbReference>
<feature type="region of interest" description="Disordered" evidence="1">
    <location>
        <begin position="143"/>
        <end position="167"/>
    </location>
</feature>
<gene>
    <name evidence="2" type="ORF">GSOID_T00030884001</name>
</gene>
<feature type="compositionally biased region" description="Pro residues" evidence="1">
    <location>
        <begin position="1"/>
        <end position="12"/>
    </location>
</feature>
<protein>
    <submittedName>
        <fullName evidence="2">Uncharacterized protein</fullName>
    </submittedName>
</protein>
<organism evidence="2">
    <name type="scientific">Oikopleura dioica</name>
    <name type="common">Tunicate</name>
    <dbReference type="NCBI Taxonomy" id="34765"/>
    <lineage>
        <taxon>Eukaryota</taxon>
        <taxon>Metazoa</taxon>
        <taxon>Chordata</taxon>
        <taxon>Tunicata</taxon>
        <taxon>Appendicularia</taxon>
        <taxon>Copelata</taxon>
        <taxon>Oikopleuridae</taxon>
        <taxon>Oikopleura</taxon>
    </lineage>
</organism>
<evidence type="ECO:0000256" key="1">
    <source>
        <dbReference type="SAM" id="MobiDB-lite"/>
    </source>
</evidence>
<feature type="region of interest" description="Disordered" evidence="1">
    <location>
        <begin position="205"/>
        <end position="246"/>
    </location>
</feature>
<dbReference type="Proteomes" id="UP000011014">
    <property type="component" value="Unassembled WGS sequence"/>
</dbReference>
<accession>E4YA66</accession>
<proteinExistence type="predicted"/>
<reference evidence="2" key="1">
    <citation type="journal article" date="2010" name="Science">
        <title>Plasticity of animal genome architecture unmasked by rapid evolution of a pelagic tunicate.</title>
        <authorList>
            <person name="Denoeud F."/>
            <person name="Henriet S."/>
            <person name="Mungpakdee S."/>
            <person name="Aury J.M."/>
            <person name="Da Silva C."/>
            <person name="Brinkmann H."/>
            <person name="Mikhaleva J."/>
            <person name="Olsen L.C."/>
            <person name="Jubin C."/>
            <person name="Canestro C."/>
            <person name="Bouquet J.M."/>
            <person name="Danks G."/>
            <person name="Poulain J."/>
            <person name="Campsteijn C."/>
            <person name="Adamski M."/>
            <person name="Cross I."/>
            <person name="Yadetie F."/>
            <person name="Muffato M."/>
            <person name="Louis A."/>
            <person name="Butcher S."/>
            <person name="Tsagkogeorga G."/>
            <person name="Konrad A."/>
            <person name="Singh S."/>
            <person name="Jensen M.F."/>
            <person name="Cong E.H."/>
            <person name="Eikeseth-Otteraa H."/>
            <person name="Noel B."/>
            <person name="Anthouard V."/>
            <person name="Porcel B.M."/>
            <person name="Kachouri-Lafond R."/>
            <person name="Nishino A."/>
            <person name="Ugolini M."/>
            <person name="Chourrout P."/>
            <person name="Nishida H."/>
            <person name="Aasland R."/>
            <person name="Huzurbazar S."/>
            <person name="Westhof E."/>
            <person name="Delsuc F."/>
            <person name="Lehrach H."/>
            <person name="Reinhardt R."/>
            <person name="Weissenbach J."/>
            <person name="Roy S.W."/>
            <person name="Artiguenave F."/>
            <person name="Postlethwait J.H."/>
            <person name="Manak J.R."/>
            <person name="Thompson E.M."/>
            <person name="Jaillon O."/>
            <person name="Du Pasquier L."/>
            <person name="Boudinot P."/>
            <person name="Liberles D.A."/>
            <person name="Volff J.N."/>
            <person name="Philippe H."/>
            <person name="Lenhard B."/>
            <person name="Roest Crollius H."/>
            <person name="Wincker P."/>
            <person name="Chourrout D."/>
        </authorList>
    </citation>
    <scope>NUCLEOTIDE SEQUENCE [LARGE SCALE GENOMIC DNA]</scope>
</reference>
<dbReference type="AlphaFoldDB" id="E4YA66"/>
<evidence type="ECO:0000313" key="2">
    <source>
        <dbReference type="EMBL" id="CBY32453.1"/>
    </source>
</evidence>
<feature type="compositionally biased region" description="Low complexity" evidence="1">
    <location>
        <begin position="38"/>
        <end position="49"/>
    </location>
</feature>
<feature type="region of interest" description="Disordered" evidence="1">
    <location>
        <begin position="1"/>
        <end position="20"/>
    </location>
</feature>
<name>E4YA66_OIKDI</name>
<feature type="compositionally biased region" description="Low complexity" evidence="1">
    <location>
        <begin position="216"/>
        <end position="246"/>
    </location>
</feature>